<dbReference type="Pfam" id="PF01494">
    <property type="entry name" value="FAD_binding_3"/>
    <property type="match status" value="1"/>
</dbReference>
<dbReference type="InterPro" id="IPR036188">
    <property type="entry name" value="FAD/NAD-bd_sf"/>
</dbReference>
<dbReference type="Proteomes" id="UP000249393">
    <property type="component" value="Unassembled WGS sequence"/>
</dbReference>
<dbReference type="PANTHER" id="PTHR43476:SF3">
    <property type="entry name" value="FAD-BINDING MONOOXYGENASE"/>
    <property type="match status" value="1"/>
</dbReference>
<gene>
    <name evidence="3" type="ORF">DI526_04770</name>
</gene>
<dbReference type="InterPro" id="IPR050631">
    <property type="entry name" value="PheA/TfdB_FAD_monoxygenase"/>
</dbReference>
<sequence length="400" mass="45026">MKRTKILVVGAGPVGAIAAYRLALAGLEVALVEADAFPREDMRASTLHPPTLSMLNELGLLQTLDAQGLRAPVYNYRNRRTGNVLAFDMAEIADMTPYPYRLQCEQFKVTRLITPLLEKLPNAQMLFQRRLINFTQDDEGVTAHFETPFDIETWRADYMIGADGANSIVRKWLQIPFEGFTYPEKFLTLSTDHPLENEIPNLATVNYVADPDEWCVILKVPTFWRVLVPVPDESSDEQILSEDNKTAIFSRLIGPEKAPSVRTAHRTIYRVHQRVAERYRQGRVMLAGDAAHLNNPLGGFGMNSGVHDAWNVTGKLIEIYKDGGDADALLDRYERQRRTVMLEFVQAQTIKNKQTMESATGDVTAMEQELSGLLADTEARRAYLKKQAMLSSLEREAAIP</sequence>
<organism evidence="3 4">
    <name type="scientific">Caulobacter segnis</name>
    <dbReference type="NCBI Taxonomy" id="88688"/>
    <lineage>
        <taxon>Bacteria</taxon>
        <taxon>Pseudomonadati</taxon>
        <taxon>Pseudomonadota</taxon>
        <taxon>Alphaproteobacteria</taxon>
        <taxon>Caulobacterales</taxon>
        <taxon>Caulobacteraceae</taxon>
        <taxon>Caulobacter</taxon>
    </lineage>
</organism>
<dbReference type="AlphaFoldDB" id="A0A2W5VL65"/>
<dbReference type="EMBL" id="QFQZ01000009">
    <property type="protein sequence ID" value="PZR36085.1"/>
    <property type="molecule type" value="Genomic_DNA"/>
</dbReference>
<feature type="domain" description="FAD-binding" evidence="2">
    <location>
        <begin position="3"/>
        <end position="346"/>
    </location>
</feature>
<evidence type="ECO:0000259" key="2">
    <source>
        <dbReference type="Pfam" id="PF01494"/>
    </source>
</evidence>
<name>A0A2W5VL65_9CAUL</name>
<dbReference type="GO" id="GO:0008688">
    <property type="term" value="F:3-(3-hydroxyphenyl)propionate hydroxylase activity"/>
    <property type="evidence" value="ECO:0007669"/>
    <property type="project" value="TreeGrafter"/>
</dbReference>
<evidence type="ECO:0000313" key="4">
    <source>
        <dbReference type="Proteomes" id="UP000249393"/>
    </source>
</evidence>
<dbReference type="SUPFAM" id="SSF51905">
    <property type="entry name" value="FAD/NAD(P)-binding domain"/>
    <property type="match status" value="1"/>
</dbReference>
<dbReference type="GO" id="GO:0019622">
    <property type="term" value="P:3-(3-hydroxy)phenylpropionate catabolic process"/>
    <property type="evidence" value="ECO:0007669"/>
    <property type="project" value="TreeGrafter"/>
</dbReference>
<dbReference type="PANTHER" id="PTHR43476">
    <property type="entry name" value="3-(3-HYDROXY-PHENYL)PROPIONATE/3-HYDROXYCINNAMIC ACID HYDROXYLASE"/>
    <property type="match status" value="1"/>
</dbReference>
<dbReference type="GO" id="GO:0071949">
    <property type="term" value="F:FAD binding"/>
    <property type="evidence" value="ECO:0007669"/>
    <property type="project" value="InterPro"/>
</dbReference>
<keyword evidence="1" id="KW-0560">Oxidoreductase</keyword>
<evidence type="ECO:0000256" key="1">
    <source>
        <dbReference type="ARBA" id="ARBA00023002"/>
    </source>
</evidence>
<dbReference type="RefSeq" id="WP_304274761.1">
    <property type="nucleotide sequence ID" value="NZ_QFQZ01000009.1"/>
</dbReference>
<protein>
    <submittedName>
        <fullName evidence="3">Monooxygenase</fullName>
    </submittedName>
</protein>
<accession>A0A2W5VL65</accession>
<evidence type="ECO:0000313" key="3">
    <source>
        <dbReference type="EMBL" id="PZR36085.1"/>
    </source>
</evidence>
<comment type="caution">
    <text evidence="3">The sequence shown here is derived from an EMBL/GenBank/DDBJ whole genome shotgun (WGS) entry which is preliminary data.</text>
</comment>
<dbReference type="Gene3D" id="3.30.70.2450">
    <property type="match status" value="1"/>
</dbReference>
<reference evidence="3 4" key="1">
    <citation type="submission" date="2017-08" db="EMBL/GenBank/DDBJ databases">
        <title>Infants hospitalized years apart are colonized by the same room-sourced microbial strains.</title>
        <authorList>
            <person name="Brooks B."/>
            <person name="Olm M.R."/>
            <person name="Firek B.A."/>
            <person name="Baker R."/>
            <person name="Thomas B.C."/>
            <person name="Morowitz M.J."/>
            <person name="Banfield J.F."/>
        </authorList>
    </citation>
    <scope>NUCLEOTIDE SEQUENCE [LARGE SCALE GENOMIC DNA]</scope>
    <source>
        <strain evidence="3">S2_003_000_R2_4</strain>
    </source>
</reference>
<proteinExistence type="predicted"/>
<dbReference type="Gene3D" id="3.50.50.60">
    <property type="entry name" value="FAD/NAD(P)-binding domain"/>
    <property type="match status" value="1"/>
</dbReference>
<keyword evidence="3" id="KW-0503">Monooxygenase</keyword>
<dbReference type="InterPro" id="IPR002938">
    <property type="entry name" value="FAD-bd"/>
</dbReference>
<dbReference type="PRINTS" id="PR00420">
    <property type="entry name" value="RNGMNOXGNASE"/>
</dbReference>